<gene>
    <name evidence="1" type="ORF">AAC691_09120</name>
</gene>
<sequence>MADKRMFIERRPETGDYAVRKPGSERASVVRPTQGAAIDWAQERGGDVLVERVRNTNRAHPDKWRRP</sequence>
<name>A0ABZ3D9W2_9PROT</name>
<dbReference type="Pfam" id="PF09954">
    <property type="entry name" value="DUF2188"/>
    <property type="match status" value="1"/>
</dbReference>
<proteinExistence type="predicted"/>
<dbReference type="Proteomes" id="UP001449795">
    <property type="component" value="Chromosome"/>
</dbReference>
<reference evidence="1 2" key="1">
    <citation type="submission" date="2024-04" db="EMBL/GenBank/DDBJ databases">
        <title>Complete genome sequence of Nguyenibacter vanlangesis HBCM-1154, a strain capable of nitrogen fixation, IAA production, and phosphorus solubilization isolated from sugarcane soil.</title>
        <authorList>
            <person name="MY HANH P."/>
        </authorList>
    </citation>
    <scope>NUCLEOTIDE SEQUENCE [LARGE SCALE GENOMIC DNA]</scope>
    <source>
        <strain evidence="1 2">HBCM 1154</strain>
    </source>
</reference>
<evidence type="ECO:0000313" key="1">
    <source>
        <dbReference type="EMBL" id="XAE44569.1"/>
    </source>
</evidence>
<keyword evidence="2" id="KW-1185">Reference proteome</keyword>
<protein>
    <submittedName>
        <fullName evidence="1">DUF2188 domain-containing protein</fullName>
    </submittedName>
</protein>
<evidence type="ECO:0000313" key="2">
    <source>
        <dbReference type="Proteomes" id="UP001449795"/>
    </source>
</evidence>
<dbReference type="EMBL" id="CP152276">
    <property type="protein sequence ID" value="XAE44569.1"/>
    <property type="molecule type" value="Genomic_DNA"/>
</dbReference>
<dbReference type="RefSeq" id="WP_342629810.1">
    <property type="nucleotide sequence ID" value="NZ_CP152276.1"/>
</dbReference>
<organism evidence="1 2">
    <name type="scientific">Nguyenibacter vanlangensis</name>
    <dbReference type="NCBI Taxonomy" id="1216886"/>
    <lineage>
        <taxon>Bacteria</taxon>
        <taxon>Pseudomonadati</taxon>
        <taxon>Pseudomonadota</taxon>
        <taxon>Alphaproteobacteria</taxon>
        <taxon>Acetobacterales</taxon>
        <taxon>Acetobacteraceae</taxon>
        <taxon>Nguyenibacter</taxon>
    </lineage>
</organism>
<accession>A0ABZ3D9W2</accession>
<dbReference type="InterPro" id="IPR018691">
    <property type="entry name" value="DUF2188"/>
</dbReference>